<feature type="transmembrane region" description="Helical" evidence="2">
    <location>
        <begin position="12"/>
        <end position="37"/>
    </location>
</feature>
<feature type="transmembrane region" description="Helical" evidence="2">
    <location>
        <begin position="201"/>
        <end position="224"/>
    </location>
</feature>
<evidence type="ECO:0000256" key="1">
    <source>
        <dbReference type="SAM" id="MobiDB-lite"/>
    </source>
</evidence>
<keyword evidence="2" id="KW-0812">Transmembrane</keyword>
<feature type="transmembrane region" description="Helical" evidence="2">
    <location>
        <begin position="119"/>
        <end position="138"/>
    </location>
</feature>
<proteinExistence type="predicted"/>
<dbReference type="Proteomes" id="UP000054018">
    <property type="component" value="Unassembled WGS sequence"/>
</dbReference>
<dbReference type="PANTHER" id="PTHR40465:SF1">
    <property type="entry name" value="DUF6534 DOMAIN-CONTAINING PROTEIN"/>
    <property type="match status" value="1"/>
</dbReference>
<dbReference type="AlphaFoldDB" id="A0A0C9ZNX3"/>
<feature type="domain" description="DUF6534" evidence="3">
    <location>
        <begin position="168"/>
        <end position="256"/>
    </location>
</feature>
<sequence>MSSGDFNAELTLGPALIGTTLASYLFGCSVIQACGYYRRFPSDSTVLKTLVTTVMSLTLAHIVCVIWWTWMITVSSYGKPNEITIFTPSRGANLVITPFICYLVQLFFAFRLFRFSGSWFLAGICFIFGGISFVGTLVDAARALNRYSMGGDMNAQYWLTILTLVSGATCDLIITAGLVFHLRKQRALTKMSRTINLLDKLTIWSIETGLVTSINAILVTVFFSVQRTTFIWSALYIVLADVYTNTFLAALNSRASHIEHHITQGPVLSTFVAQAVMPNGSCDVASSDPSTPSTGRHKPTDLSLV</sequence>
<dbReference type="OrthoDB" id="2535105at2759"/>
<organism evidence="4 5">
    <name type="scientific">Pisolithus microcarpus 441</name>
    <dbReference type="NCBI Taxonomy" id="765257"/>
    <lineage>
        <taxon>Eukaryota</taxon>
        <taxon>Fungi</taxon>
        <taxon>Dikarya</taxon>
        <taxon>Basidiomycota</taxon>
        <taxon>Agaricomycotina</taxon>
        <taxon>Agaricomycetes</taxon>
        <taxon>Agaricomycetidae</taxon>
        <taxon>Boletales</taxon>
        <taxon>Sclerodermatineae</taxon>
        <taxon>Pisolithaceae</taxon>
        <taxon>Pisolithus</taxon>
    </lineage>
</organism>
<keyword evidence="2" id="KW-1133">Transmembrane helix</keyword>
<dbReference type="EMBL" id="KN833721">
    <property type="protein sequence ID" value="KIK23992.1"/>
    <property type="molecule type" value="Genomic_DNA"/>
</dbReference>
<feature type="transmembrane region" description="Helical" evidence="2">
    <location>
        <begin position="49"/>
        <end position="71"/>
    </location>
</feature>
<keyword evidence="2" id="KW-0472">Membrane</keyword>
<feature type="region of interest" description="Disordered" evidence="1">
    <location>
        <begin position="283"/>
        <end position="305"/>
    </location>
</feature>
<gene>
    <name evidence="4" type="ORF">PISMIDRAFT_678742</name>
</gene>
<keyword evidence="5" id="KW-1185">Reference proteome</keyword>
<protein>
    <submittedName>
        <fullName evidence="4">Unplaced genomic scaffold scaffold_37, whole genome shotgun sequence</fullName>
    </submittedName>
</protein>
<dbReference type="Pfam" id="PF20152">
    <property type="entry name" value="DUF6534"/>
    <property type="match status" value="1"/>
</dbReference>
<evidence type="ECO:0000259" key="3">
    <source>
        <dbReference type="Pfam" id="PF20152"/>
    </source>
</evidence>
<accession>A0A0C9ZNX3</accession>
<feature type="transmembrane region" description="Helical" evidence="2">
    <location>
        <begin position="158"/>
        <end position="180"/>
    </location>
</feature>
<name>A0A0C9ZNX3_9AGAM</name>
<dbReference type="STRING" id="765257.A0A0C9ZNX3"/>
<evidence type="ECO:0000313" key="4">
    <source>
        <dbReference type="EMBL" id="KIK23992.1"/>
    </source>
</evidence>
<evidence type="ECO:0000256" key="2">
    <source>
        <dbReference type="SAM" id="Phobius"/>
    </source>
</evidence>
<dbReference type="PANTHER" id="PTHR40465">
    <property type="entry name" value="CHROMOSOME 1, WHOLE GENOME SHOTGUN SEQUENCE"/>
    <property type="match status" value="1"/>
</dbReference>
<dbReference type="HOGENOM" id="CLU_046025_0_1_1"/>
<evidence type="ECO:0000313" key="5">
    <source>
        <dbReference type="Proteomes" id="UP000054018"/>
    </source>
</evidence>
<reference evidence="5" key="2">
    <citation type="submission" date="2015-01" db="EMBL/GenBank/DDBJ databases">
        <title>Evolutionary Origins and Diversification of the Mycorrhizal Mutualists.</title>
        <authorList>
            <consortium name="DOE Joint Genome Institute"/>
            <consortium name="Mycorrhizal Genomics Consortium"/>
            <person name="Kohler A."/>
            <person name="Kuo A."/>
            <person name="Nagy L.G."/>
            <person name="Floudas D."/>
            <person name="Copeland A."/>
            <person name="Barry K.W."/>
            <person name="Cichocki N."/>
            <person name="Veneault-Fourrey C."/>
            <person name="LaButti K."/>
            <person name="Lindquist E.A."/>
            <person name="Lipzen A."/>
            <person name="Lundell T."/>
            <person name="Morin E."/>
            <person name="Murat C."/>
            <person name="Riley R."/>
            <person name="Ohm R."/>
            <person name="Sun H."/>
            <person name="Tunlid A."/>
            <person name="Henrissat B."/>
            <person name="Grigoriev I.V."/>
            <person name="Hibbett D.S."/>
            <person name="Martin F."/>
        </authorList>
    </citation>
    <scope>NUCLEOTIDE SEQUENCE [LARGE SCALE GENOMIC DNA]</scope>
    <source>
        <strain evidence="5">441</strain>
    </source>
</reference>
<feature type="transmembrane region" description="Helical" evidence="2">
    <location>
        <begin position="230"/>
        <end position="251"/>
    </location>
</feature>
<reference evidence="4 5" key="1">
    <citation type="submission" date="2014-04" db="EMBL/GenBank/DDBJ databases">
        <authorList>
            <consortium name="DOE Joint Genome Institute"/>
            <person name="Kuo A."/>
            <person name="Kohler A."/>
            <person name="Costa M.D."/>
            <person name="Nagy L.G."/>
            <person name="Floudas D."/>
            <person name="Copeland A."/>
            <person name="Barry K.W."/>
            <person name="Cichocki N."/>
            <person name="Veneault-Fourrey C."/>
            <person name="LaButti K."/>
            <person name="Lindquist E.A."/>
            <person name="Lipzen A."/>
            <person name="Lundell T."/>
            <person name="Morin E."/>
            <person name="Murat C."/>
            <person name="Sun H."/>
            <person name="Tunlid A."/>
            <person name="Henrissat B."/>
            <person name="Grigoriev I.V."/>
            <person name="Hibbett D.S."/>
            <person name="Martin F."/>
            <person name="Nordberg H.P."/>
            <person name="Cantor M.N."/>
            <person name="Hua S.X."/>
        </authorList>
    </citation>
    <scope>NUCLEOTIDE SEQUENCE [LARGE SCALE GENOMIC DNA]</scope>
    <source>
        <strain evidence="4 5">441</strain>
    </source>
</reference>
<dbReference type="InterPro" id="IPR045339">
    <property type="entry name" value="DUF6534"/>
</dbReference>
<feature type="transmembrane region" description="Helical" evidence="2">
    <location>
        <begin position="91"/>
        <end position="112"/>
    </location>
</feature>